<feature type="domain" description="Reverse transcriptase" evidence="1">
    <location>
        <begin position="465"/>
        <end position="728"/>
    </location>
</feature>
<dbReference type="Pfam" id="PF00078">
    <property type="entry name" value="RVT_1"/>
    <property type="match status" value="1"/>
</dbReference>
<proteinExistence type="predicted"/>
<dbReference type="AlphaFoldDB" id="A0A8C4TFC1"/>
<dbReference type="Pfam" id="PF14529">
    <property type="entry name" value="Exo_endo_phos_2"/>
    <property type="match status" value="1"/>
</dbReference>
<dbReference type="Ensembl" id="ENSECRT00000031417.1">
    <property type="protein sequence ID" value="ENSECRP00000030769.1"/>
    <property type="gene ID" value="ENSECRG00000020879.1"/>
</dbReference>
<dbReference type="InterPro" id="IPR043502">
    <property type="entry name" value="DNA/RNA_pol_sf"/>
</dbReference>
<dbReference type="SUPFAM" id="SSF56219">
    <property type="entry name" value="DNase I-like"/>
    <property type="match status" value="1"/>
</dbReference>
<evidence type="ECO:0000313" key="2">
    <source>
        <dbReference type="Ensembl" id="ENSECRP00000030769.1"/>
    </source>
</evidence>
<sequence>MALLNIRALTNKTFFINDIISEKKIDFIALSETWLSSDGAAVLIESAPPDYSFTHADRQGKRGGGLANIYSSRLKCKNISFGKFKSFEYLAIVIQGDSHVLVLSVYRPPKFNASFFEEFSDLMSILITNYDALLIVGDFNFHVDNQCDQKVKEFMNLLDSFDLRQLVNQPTHKAGHTLDLVITKGLKVDIKQVIDTGLSDHFLLLFNIEIMIENTHEKHIVKKRFFDSSATLKLTNILTNQSVYSANYNSEENVNSKVERFNTKVRAAVDIVAPEKTVKKSSSIVIPWKTQRVSDLKRTCRRAERKWRKTKLTIDYEILKVKITEYNNTVRLERRCYFSKLINNNASNPRVLFSTIDHLLNPGNSKECLLSTSSKTCEAIAVFFNQKINDIRNNIVYLPNTKDPPKPQYSIINKLESFTRIDLPDLHKIISQMKPSTCALDPIPTNFFKEVSGVLIDNVLDIVNSSLDTGVFPDCLKTAVVKPLLKKNNLDPSSLENYRPISNLPFLSKILEKAVIMQLNEHLNKHAILDKFQSGFRTNHSTETALVKVVNDLRVNADRGHLSVLILLDLSAAFDTIDHNILKNRLSQWVGLSGSVLNWFESYLAGRKFFVSCGNYNSKTHDILYGVPQGSILGPLLFSIYMLPLGQIISGHNVSYHSYADDTQLYLSIAPDDPKSLDSLTQCLTCISEWMNSNFLKLNKEKTEIFVIGNNGYNEAIRNKLDALGLKVKSEVKSLGVTVDCNLNFKSHINKITRTAFFHLRNIAKVRPLISSKDAEKLVHAFVFSRLDYCNALLSGLPKKDINRLQLVQNAAARILTRKRKSEHISPVLMSLHWLPVSFRIDFKILLMVYKALNNLAPSYISECLTPYIPNRNLRSSTECLLRIPRAKLKRSGEAAFCCYAPKIWNSLPVGIRQANTVEHFKKLLKTHYLTWPSHNFTVI</sequence>
<evidence type="ECO:0000313" key="3">
    <source>
        <dbReference type="Proteomes" id="UP000694620"/>
    </source>
</evidence>
<dbReference type="CDD" id="cd01650">
    <property type="entry name" value="RT_nLTR_like"/>
    <property type="match status" value="1"/>
</dbReference>
<dbReference type="Gene3D" id="3.60.10.10">
    <property type="entry name" value="Endonuclease/exonuclease/phosphatase"/>
    <property type="match status" value="1"/>
</dbReference>
<dbReference type="PANTHER" id="PTHR33332">
    <property type="entry name" value="REVERSE TRANSCRIPTASE DOMAIN-CONTAINING PROTEIN"/>
    <property type="match status" value="1"/>
</dbReference>
<protein>
    <recommendedName>
        <fullName evidence="1">Reverse transcriptase domain-containing protein</fullName>
    </recommendedName>
</protein>
<organism evidence="2 3">
    <name type="scientific">Erpetoichthys calabaricus</name>
    <name type="common">Rope fish</name>
    <name type="synonym">Calamoichthys calabaricus</name>
    <dbReference type="NCBI Taxonomy" id="27687"/>
    <lineage>
        <taxon>Eukaryota</taxon>
        <taxon>Metazoa</taxon>
        <taxon>Chordata</taxon>
        <taxon>Craniata</taxon>
        <taxon>Vertebrata</taxon>
        <taxon>Euteleostomi</taxon>
        <taxon>Actinopterygii</taxon>
        <taxon>Polypteriformes</taxon>
        <taxon>Polypteridae</taxon>
        <taxon>Erpetoichthys</taxon>
    </lineage>
</organism>
<dbReference type="GeneTree" id="ENSGT01150000286986"/>
<reference evidence="2" key="3">
    <citation type="submission" date="2025-09" db="UniProtKB">
        <authorList>
            <consortium name="Ensembl"/>
        </authorList>
    </citation>
    <scope>IDENTIFICATION</scope>
</reference>
<reference evidence="2" key="1">
    <citation type="submission" date="2021-06" db="EMBL/GenBank/DDBJ databases">
        <authorList>
            <consortium name="Wellcome Sanger Institute Data Sharing"/>
        </authorList>
    </citation>
    <scope>NUCLEOTIDE SEQUENCE [LARGE SCALE GENOMIC DNA]</scope>
</reference>
<dbReference type="PROSITE" id="PS50878">
    <property type="entry name" value="RT_POL"/>
    <property type="match status" value="1"/>
</dbReference>
<dbReference type="Proteomes" id="UP000694620">
    <property type="component" value="Chromosome 9"/>
</dbReference>
<reference evidence="2" key="2">
    <citation type="submission" date="2025-08" db="UniProtKB">
        <authorList>
            <consortium name="Ensembl"/>
        </authorList>
    </citation>
    <scope>IDENTIFICATION</scope>
</reference>
<dbReference type="InterPro" id="IPR000477">
    <property type="entry name" value="RT_dom"/>
</dbReference>
<name>A0A8C4TFC1_ERPCA</name>
<dbReference type="InterPro" id="IPR005135">
    <property type="entry name" value="Endo/exonuclease/phosphatase"/>
</dbReference>
<accession>A0A8C4TFC1</accession>
<keyword evidence="3" id="KW-1185">Reference proteome</keyword>
<dbReference type="SUPFAM" id="SSF56672">
    <property type="entry name" value="DNA/RNA polymerases"/>
    <property type="match status" value="1"/>
</dbReference>
<dbReference type="InterPro" id="IPR036691">
    <property type="entry name" value="Endo/exonu/phosph_ase_sf"/>
</dbReference>
<evidence type="ECO:0000259" key="1">
    <source>
        <dbReference type="PROSITE" id="PS50878"/>
    </source>
</evidence>
<dbReference type="GO" id="GO:0003824">
    <property type="term" value="F:catalytic activity"/>
    <property type="evidence" value="ECO:0007669"/>
    <property type="project" value="InterPro"/>
</dbReference>